<dbReference type="PRINTS" id="PR01415">
    <property type="entry name" value="ANKYRIN"/>
</dbReference>
<dbReference type="SMART" id="SM00248">
    <property type="entry name" value="ANK"/>
    <property type="match status" value="6"/>
</dbReference>
<dbReference type="PROSITE" id="PS50088">
    <property type="entry name" value="ANK_REPEAT"/>
    <property type="match status" value="5"/>
</dbReference>
<reference evidence="4" key="1">
    <citation type="submission" date="2021-03" db="EMBL/GenBank/DDBJ databases">
        <title>Comparative genomics and phylogenomic investigation of the class Geoglossomycetes provide insights into ecological specialization and systematics.</title>
        <authorList>
            <person name="Melie T."/>
            <person name="Pirro S."/>
            <person name="Miller A.N."/>
            <person name="Quandt A."/>
        </authorList>
    </citation>
    <scope>NUCLEOTIDE SEQUENCE</scope>
    <source>
        <strain evidence="4">CAQ_001_2017</strain>
    </source>
</reference>
<feature type="compositionally biased region" description="Basic and acidic residues" evidence="2">
    <location>
        <begin position="379"/>
        <end position="390"/>
    </location>
</feature>
<keyword evidence="3" id="KW-0472">Membrane</keyword>
<feature type="transmembrane region" description="Helical" evidence="3">
    <location>
        <begin position="650"/>
        <end position="672"/>
    </location>
</feature>
<comment type="caution">
    <text evidence="4">The sequence shown here is derived from an EMBL/GenBank/DDBJ whole genome shotgun (WGS) entry which is preliminary data.</text>
</comment>
<dbReference type="InterPro" id="IPR002110">
    <property type="entry name" value="Ankyrin_rpt"/>
</dbReference>
<dbReference type="Pfam" id="PF00023">
    <property type="entry name" value="Ank"/>
    <property type="match status" value="1"/>
</dbReference>
<dbReference type="Proteomes" id="UP000750711">
    <property type="component" value="Unassembled WGS sequence"/>
</dbReference>
<dbReference type="InterPro" id="IPR036770">
    <property type="entry name" value="Ankyrin_rpt-contain_sf"/>
</dbReference>
<dbReference type="EMBL" id="JAGHQM010000005">
    <property type="protein sequence ID" value="KAH0566497.1"/>
    <property type="molecule type" value="Genomic_DNA"/>
</dbReference>
<accession>A0A9P8LJ58</accession>
<evidence type="ECO:0000256" key="1">
    <source>
        <dbReference type="PROSITE-ProRule" id="PRU00023"/>
    </source>
</evidence>
<organism evidence="4 5">
    <name type="scientific">Trichoglossum hirsutum</name>
    <dbReference type="NCBI Taxonomy" id="265104"/>
    <lineage>
        <taxon>Eukaryota</taxon>
        <taxon>Fungi</taxon>
        <taxon>Dikarya</taxon>
        <taxon>Ascomycota</taxon>
        <taxon>Pezizomycotina</taxon>
        <taxon>Geoglossomycetes</taxon>
        <taxon>Geoglossales</taxon>
        <taxon>Geoglossaceae</taxon>
        <taxon>Trichoglossum</taxon>
    </lineage>
</organism>
<evidence type="ECO:0000313" key="4">
    <source>
        <dbReference type="EMBL" id="KAH0566497.1"/>
    </source>
</evidence>
<feature type="repeat" description="ANK" evidence="1">
    <location>
        <begin position="162"/>
        <end position="203"/>
    </location>
</feature>
<evidence type="ECO:0000313" key="5">
    <source>
        <dbReference type="Proteomes" id="UP000750711"/>
    </source>
</evidence>
<protein>
    <submittedName>
        <fullName evidence="4">Uncharacterized protein</fullName>
    </submittedName>
</protein>
<feature type="repeat" description="ANK" evidence="1">
    <location>
        <begin position="273"/>
        <end position="305"/>
    </location>
</feature>
<dbReference type="PANTHER" id="PTHR24133:SF40">
    <property type="entry name" value="ANKYRIN REPEAT DOMAIN 44"/>
    <property type="match status" value="1"/>
</dbReference>
<dbReference type="Pfam" id="PF13637">
    <property type="entry name" value="Ank_4"/>
    <property type="match status" value="1"/>
</dbReference>
<gene>
    <name evidence="4" type="ORF">GP486_000115</name>
</gene>
<evidence type="ECO:0000256" key="3">
    <source>
        <dbReference type="SAM" id="Phobius"/>
    </source>
</evidence>
<dbReference type="PROSITE" id="PS50297">
    <property type="entry name" value="ANK_REP_REGION"/>
    <property type="match status" value="4"/>
</dbReference>
<keyword evidence="3" id="KW-0812">Transmembrane</keyword>
<keyword evidence="3" id="KW-1133">Transmembrane helix</keyword>
<dbReference type="Gene3D" id="1.25.40.20">
    <property type="entry name" value="Ankyrin repeat-containing domain"/>
    <property type="match status" value="2"/>
</dbReference>
<keyword evidence="1" id="KW-0040">ANK repeat</keyword>
<dbReference type="AlphaFoldDB" id="A0A9P8LJ58"/>
<dbReference type="Pfam" id="PF12796">
    <property type="entry name" value="Ank_2"/>
    <property type="match status" value="1"/>
</dbReference>
<feature type="region of interest" description="Disordered" evidence="2">
    <location>
        <begin position="369"/>
        <end position="424"/>
    </location>
</feature>
<evidence type="ECO:0000256" key="2">
    <source>
        <dbReference type="SAM" id="MobiDB-lite"/>
    </source>
</evidence>
<keyword evidence="5" id="KW-1185">Reference proteome</keyword>
<sequence>MENETLRYPILSLDSYQVTKVNAVLLQSRGALSPLELMCIRPSAEHCLLRALELFDKIFQSKNSIVPQRDYNILTNKLRCRVRFRKDAKTADSIFTFSDSNVRSKVKLQTRGLSATGAGVNANATDYMGRTTLQTASGSGHLETVERLLVAGANANARAGHFGRTALQSASEGGHLEAASEGGYLEIAERLLVVGADVNAVDYKGRTALQAASGGGHLETVEKFLVAGADVNATGASHFSRTALQLASGGGHLAVVEKLLTAGDDVNAAAAGDGWTALQAALRVGRLEIVERLLAAGADINTVGASNNGQTALKVASRAGHPKAIECLVAAIVSVFPLLLAILAGQRCGWLRMGRSGLIEWTSCVRKAGSDSLNEPNPDEYHRSSSDHDNLSVSNSDEERSSDEEDAKEKPESPTLSPPRAPMIGGPTILCGRGIHADIPTPYARKYEQTHAPSDSAAQGGPILLAYVQESGNQQSTPQTGWSLPSKVHFRWLQRSRSNFDPKVANKNPSTNSVLLPKLQPRVFAKFHKLIFARIHETEDLVIRTKEAIPDVADVDYEYEFKPADREVFMKIWEATLYHHLNYGCKSDSSRILLHIPKRKTSNLESQHGITGYGLHAQHGWCWWKFCPLISLTFPAGFVFAAWYLCHHPWGLQIAFISIQVLGIALSLGLILPDIKIPG</sequence>
<name>A0A9P8LJ58_9PEZI</name>
<feature type="transmembrane region" description="Helical" evidence="3">
    <location>
        <begin position="328"/>
        <end position="345"/>
    </location>
</feature>
<dbReference type="SUPFAM" id="SSF48403">
    <property type="entry name" value="Ankyrin repeat"/>
    <property type="match status" value="1"/>
</dbReference>
<feature type="transmembrane region" description="Helical" evidence="3">
    <location>
        <begin position="623"/>
        <end position="644"/>
    </location>
</feature>
<feature type="repeat" description="ANK" evidence="1">
    <location>
        <begin position="128"/>
        <end position="160"/>
    </location>
</feature>
<feature type="repeat" description="ANK" evidence="1">
    <location>
        <begin position="204"/>
        <end position="236"/>
    </location>
</feature>
<proteinExistence type="predicted"/>
<feature type="repeat" description="ANK" evidence="1">
    <location>
        <begin position="239"/>
        <end position="271"/>
    </location>
</feature>
<dbReference type="PANTHER" id="PTHR24133">
    <property type="entry name" value="ANKYRIN DOMAIN-CONTAINING"/>
    <property type="match status" value="1"/>
</dbReference>
<dbReference type="InterPro" id="IPR052391">
    <property type="entry name" value="E3_Ligase-Neurotoxin"/>
</dbReference>